<reference evidence="2 3" key="1">
    <citation type="submission" date="2018-06" db="EMBL/GenBank/DDBJ databases">
        <authorList>
            <consortium name="Pathogen Informatics"/>
            <person name="Doyle S."/>
        </authorList>
    </citation>
    <scope>NUCLEOTIDE SEQUENCE [LARGE SCALE GENOMIC DNA]</scope>
    <source>
        <strain evidence="2 3">NCTC11535</strain>
    </source>
</reference>
<name>A0ABY1VMH0_9ACTO</name>
<dbReference type="Pfam" id="PF06197">
    <property type="entry name" value="DUF998"/>
    <property type="match status" value="1"/>
</dbReference>
<dbReference type="InterPro" id="IPR009339">
    <property type="entry name" value="DUF998"/>
</dbReference>
<keyword evidence="3" id="KW-1185">Reference proteome</keyword>
<feature type="transmembrane region" description="Helical" evidence="1">
    <location>
        <begin position="101"/>
        <end position="122"/>
    </location>
</feature>
<evidence type="ECO:0000256" key="1">
    <source>
        <dbReference type="SAM" id="Phobius"/>
    </source>
</evidence>
<dbReference type="RefSeq" id="WP_111835825.1">
    <property type="nucleotide sequence ID" value="NZ_UAPQ01000001.1"/>
</dbReference>
<feature type="transmembrane region" description="Helical" evidence="1">
    <location>
        <begin position="147"/>
        <end position="167"/>
    </location>
</feature>
<dbReference type="EMBL" id="UAPQ01000001">
    <property type="protein sequence ID" value="SPT52881.1"/>
    <property type="molecule type" value="Genomic_DNA"/>
</dbReference>
<keyword evidence="1" id="KW-0812">Transmembrane</keyword>
<feature type="transmembrane region" description="Helical" evidence="1">
    <location>
        <begin position="70"/>
        <end position="89"/>
    </location>
</feature>
<gene>
    <name evidence="2" type="ORF">NCTC11535_00535</name>
</gene>
<evidence type="ECO:0000313" key="2">
    <source>
        <dbReference type="EMBL" id="SPT52881.1"/>
    </source>
</evidence>
<dbReference type="Proteomes" id="UP000250006">
    <property type="component" value="Unassembled WGS sequence"/>
</dbReference>
<proteinExistence type="predicted"/>
<feature type="transmembrane region" description="Helical" evidence="1">
    <location>
        <begin position="179"/>
        <end position="200"/>
    </location>
</feature>
<keyword evidence="1" id="KW-1133">Transmembrane helix</keyword>
<accession>A0ABY1VMH0</accession>
<organism evidence="2 3">
    <name type="scientific">Actinomyces bovis</name>
    <dbReference type="NCBI Taxonomy" id="1658"/>
    <lineage>
        <taxon>Bacteria</taxon>
        <taxon>Bacillati</taxon>
        <taxon>Actinomycetota</taxon>
        <taxon>Actinomycetes</taxon>
        <taxon>Actinomycetales</taxon>
        <taxon>Actinomycetaceae</taxon>
        <taxon>Actinomyces</taxon>
    </lineage>
</organism>
<sequence length="232" mass="25101">MRTVAPEDLAVGKDPATRPVPPISVTYRRLLIALVLVPYNAWLLGPWLWVGRMRPGYLSELAAQDQPWQWLFRGGDMLAGALLIAVAVLGRRRWRCWLSRWAPGLVIGSILAGGATFLDAILNLPCSLAASASCQKSATLATRLHEVSSVLAGAGFITMLAAVFLGLRLTQGWTRTTRLAAAATALVVVADVLVVLFEFLLPGAQLWPQICATLVYDALFVVIITRLGPCKE</sequence>
<feature type="transmembrane region" description="Helical" evidence="1">
    <location>
        <begin position="206"/>
        <end position="227"/>
    </location>
</feature>
<evidence type="ECO:0008006" key="4">
    <source>
        <dbReference type="Google" id="ProtNLM"/>
    </source>
</evidence>
<comment type="caution">
    <text evidence="2">The sequence shown here is derived from an EMBL/GenBank/DDBJ whole genome shotgun (WGS) entry which is preliminary data.</text>
</comment>
<keyword evidence="1" id="KW-0472">Membrane</keyword>
<evidence type="ECO:0000313" key="3">
    <source>
        <dbReference type="Proteomes" id="UP000250006"/>
    </source>
</evidence>
<feature type="transmembrane region" description="Helical" evidence="1">
    <location>
        <begin position="30"/>
        <end position="50"/>
    </location>
</feature>
<protein>
    <recommendedName>
        <fullName evidence="4">DUF998 domain-containing protein</fullName>
    </recommendedName>
</protein>